<gene>
    <name evidence="5" type="ORF">AFR_36085</name>
</gene>
<evidence type="ECO:0000256" key="3">
    <source>
        <dbReference type="SAM" id="Phobius"/>
    </source>
</evidence>
<dbReference type="Proteomes" id="UP000017746">
    <property type="component" value="Chromosome"/>
</dbReference>
<feature type="transmembrane region" description="Helical" evidence="3">
    <location>
        <begin position="414"/>
        <end position="434"/>
    </location>
</feature>
<evidence type="ECO:0000256" key="1">
    <source>
        <dbReference type="ARBA" id="ARBA00038473"/>
    </source>
</evidence>
<dbReference type="PATRIC" id="fig|1246995.3.peg.7303"/>
<feature type="transmembrane region" description="Helical" evidence="3">
    <location>
        <begin position="342"/>
        <end position="364"/>
    </location>
</feature>
<dbReference type="PANTHER" id="PTHR22935">
    <property type="entry name" value="PENICILLIN-BINDING PROTEIN"/>
    <property type="match status" value="1"/>
</dbReference>
<organism evidence="5 6">
    <name type="scientific">Actinoplanes friuliensis DSM 7358</name>
    <dbReference type="NCBI Taxonomy" id="1246995"/>
    <lineage>
        <taxon>Bacteria</taxon>
        <taxon>Bacillati</taxon>
        <taxon>Actinomycetota</taxon>
        <taxon>Actinomycetes</taxon>
        <taxon>Micromonosporales</taxon>
        <taxon>Micromonosporaceae</taxon>
        <taxon>Actinoplanes</taxon>
    </lineage>
</organism>
<dbReference type="SUPFAM" id="SSF56601">
    <property type="entry name" value="beta-lactamase/transpeptidase-like"/>
    <property type="match status" value="1"/>
</dbReference>
<keyword evidence="3" id="KW-1133">Transmembrane helix</keyword>
<feature type="transmembrane region" description="Helical" evidence="3">
    <location>
        <begin position="446"/>
        <end position="466"/>
    </location>
</feature>
<reference evidence="5 6" key="1">
    <citation type="journal article" date="2014" name="J. Biotechnol.">
        <title>Complete genome sequence of the actinobacterium Actinoplanes friuliensis HAG 010964, producer of the lipopeptide antibiotic friulimycin.</title>
        <authorList>
            <person name="Ruckert C."/>
            <person name="Szczepanowski R."/>
            <person name="Albersmeier A."/>
            <person name="Goesmann A."/>
            <person name="Fischer N."/>
            <person name="Steinkamper A."/>
            <person name="Puhler A."/>
            <person name="Biener R."/>
            <person name="Schwartz D."/>
            <person name="Kalinowski J."/>
        </authorList>
    </citation>
    <scope>NUCLEOTIDE SEQUENCE [LARGE SCALE GENOMIC DNA]</scope>
    <source>
        <strain evidence="5 6">DSM 7358</strain>
    </source>
</reference>
<name>U5W8D7_9ACTN</name>
<dbReference type="EMBL" id="CP006272">
    <property type="protein sequence ID" value="AGZ45473.1"/>
    <property type="molecule type" value="Genomic_DNA"/>
</dbReference>
<accession>U5W8D7</accession>
<evidence type="ECO:0000256" key="2">
    <source>
        <dbReference type="SAM" id="MobiDB-lite"/>
    </source>
</evidence>
<proteinExistence type="inferred from homology"/>
<dbReference type="eggNOG" id="COG1680">
    <property type="taxonomic scope" value="Bacteria"/>
</dbReference>
<dbReference type="InterPro" id="IPR051478">
    <property type="entry name" value="Beta-lactamase-like_AB/R"/>
</dbReference>
<evidence type="ECO:0000313" key="5">
    <source>
        <dbReference type="EMBL" id="AGZ45473.1"/>
    </source>
</evidence>
<protein>
    <submittedName>
        <fullName evidence="5">Beta-lactamase class C-like protein</fullName>
    </submittedName>
</protein>
<feature type="region of interest" description="Disordered" evidence="2">
    <location>
        <begin position="204"/>
        <end position="237"/>
    </location>
</feature>
<comment type="similarity">
    <text evidence="1">Belongs to the beta-lactamase family.</text>
</comment>
<sequence length="467" mass="48261">MAAVLAWLVAPAPPRLDTTGLPAQLTDILGDDTKGYRDLSVTVIEGGTATTASTGESLFEIGSVTKVLTGMLFADLVAEGMVRKDLTLGEAFPAADLKRTTASITLEELASQRSGLPRLAPGPETYLQAMVSGLTGSNPYAGDDVKTLLSAAERAEPGDHRGKVSYSNFGMALLGHALAAHTQKPYAQLVTERILTPLGLSATTIDPAPADRSPGSRATGSQVDPWSSTGYAPAGVGPRSTAADLGKLVAATLAGTAPGADAATPRFTDGDGSRIGYAWFTTRYGTQEITWHNGATGGFTSYVAFDPAAGKGVVVLGNTDRPVERIGLRLLGATPPEESRSVVLPVVTVLLLTWAASALLYLAASARRTVPEAGKAAWWESKPDRLRAVGTVLSTAALLVLLHRIGAWLVIPPATWAVAAGLAVAGLIAVAATWRNLPTHTGGAAWIRWAGLTISAMISTAVIVAVS</sequence>
<evidence type="ECO:0000259" key="4">
    <source>
        <dbReference type="Pfam" id="PF00144"/>
    </source>
</evidence>
<dbReference type="KEGG" id="afs:AFR_36085"/>
<evidence type="ECO:0000313" key="6">
    <source>
        <dbReference type="Proteomes" id="UP000017746"/>
    </source>
</evidence>
<dbReference type="Gene3D" id="3.40.710.10">
    <property type="entry name" value="DD-peptidase/beta-lactamase superfamily"/>
    <property type="match status" value="1"/>
</dbReference>
<dbReference type="Pfam" id="PF00144">
    <property type="entry name" value="Beta-lactamase"/>
    <property type="match status" value="1"/>
</dbReference>
<feature type="transmembrane region" description="Helical" evidence="3">
    <location>
        <begin position="385"/>
        <end position="402"/>
    </location>
</feature>
<dbReference type="AlphaFoldDB" id="U5W8D7"/>
<feature type="compositionally biased region" description="Polar residues" evidence="2">
    <location>
        <begin position="216"/>
        <end position="230"/>
    </location>
</feature>
<dbReference type="STRING" id="1246995.AFR_36085"/>
<dbReference type="InterPro" id="IPR012338">
    <property type="entry name" value="Beta-lactam/transpept-like"/>
</dbReference>
<keyword evidence="6" id="KW-1185">Reference proteome</keyword>
<feature type="domain" description="Beta-lactamase-related" evidence="4">
    <location>
        <begin position="39"/>
        <end position="324"/>
    </location>
</feature>
<dbReference type="InterPro" id="IPR001466">
    <property type="entry name" value="Beta-lactam-related"/>
</dbReference>
<dbReference type="HOGENOM" id="CLU_020027_7_3_11"/>
<keyword evidence="3" id="KW-0812">Transmembrane</keyword>
<keyword evidence="3" id="KW-0472">Membrane</keyword>
<dbReference type="PANTHER" id="PTHR22935:SF95">
    <property type="entry name" value="BETA-LACTAMASE-LIKE 1-RELATED"/>
    <property type="match status" value="1"/>
</dbReference>